<feature type="transmembrane region" description="Helical" evidence="1">
    <location>
        <begin position="27"/>
        <end position="46"/>
    </location>
</feature>
<protein>
    <submittedName>
        <fullName evidence="2">Uncharacterized protein</fullName>
    </submittedName>
</protein>
<evidence type="ECO:0000313" key="3">
    <source>
        <dbReference type="Proteomes" id="UP001283361"/>
    </source>
</evidence>
<keyword evidence="1" id="KW-0812">Transmembrane</keyword>
<keyword evidence="3" id="KW-1185">Reference proteome</keyword>
<evidence type="ECO:0000256" key="1">
    <source>
        <dbReference type="SAM" id="Phobius"/>
    </source>
</evidence>
<organism evidence="2 3">
    <name type="scientific">Elysia crispata</name>
    <name type="common">lettuce slug</name>
    <dbReference type="NCBI Taxonomy" id="231223"/>
    <lineage>
        <taxon>Eukaryota</taxon>
        <taxon>Metazoa</taxon>
        <taxon>Spiralia</taxon>
        <taxon>Lophotrochozoa</taxon>
        <taxon>Mollusca</taxon>
        <taxon>Gastropoda</taxon>
        <taxon>Heterobranchia</taxon>
        <taxon>Euthyneura</taxon>
        <taxon>Panpulmonata</taxon>
        <taxon>Sacoglossa</taxon>
        <taxon>Placobranchoidea</taxon>
        <taxon>Plakobranchidae</taxon>
        <taxon>Elysia</taxon>
    </lineage>
</organism>
<dbReference type="AlphaFoldDB" id="A0AAE0XDN3"/>
<keyword evidence="1" id="KW-0472">Membrane</keyword>
<sequence>MVLSCVGLMWFVQFVGRLWFSTAWIQFVGRLWFCPAWGSCGLYSLWAGYDSVLRGVDVVCTVCGQAMVQYCVGLMWFVQFVGRLWFSTAWG</sequence>
<dbReference type="EMBL" id="JAWDGP010008106">
    <property type="protein sequence ID" value="KAK3690961.1"/>
    <property type="molecule type" value="Genomic_DNA"/>
</dbReference>
<comment type="caution">
    <text evidence="2">The sequence shown here is derived from an EMBL/GenBank/DDBJ whole genome shotgun (WGS) entry which is preliminary data.</text>
</comment>
<proteinExistence type="predicted"/>
<dbReference type="Proteomes" id="UP001283361">
    <property type="component" value="Unassembled WGS sequence"/>
</dbReference>
<accession>A0AAE0XDN3</accession>
<evidence type="ECO:0000313" key="2">
    <source>
        <dbReference type="EMBL" id="KAK3690961.1"/>
    </source>
</evidence>
<reference evidence="2" key="1">
    <citation type="journal article" date="2023" name="G3 (Bethesda)">
        <title>A reference genome for the long-term kleptoplast-retaining sea slug Elysia crispata morphotype clarki.</title>
        <authorList>
            <person name="Eastman K.E."/>
            <person name="Pendleton A.L."/>
            <person name="Shaikh M.A."/>
            <person name="Suttiyut T."/>
            <person name="Ogas R."/>
            <person name="Tomko P."/>
            <person name="Gavelis G."/>
            <person name="Widhalm J.R."/>
            <person name="Wisecaver J.H."/>
        </authorList>
    </citation>
    <scope>NUCLEOTIDE SEQUENCE</scope>
    <source>
        <strain evidence="2">ECLA1</strain>
    </source>
</reference>
<name>A0AAE0XDN3_9GAST</name>
<gene>
    <name evidence="2" type="ORF">RRG08_021655</name>
</gene>
<feature type="transmembrane region" description="Helical" evidence="1">
    <location>
        <begin position="58"/>
        <end position="78"/>
    </location>
</feature>
<keyword evidence="1" id="KW-1133">Transmembrane helix</keyword>